<evidence type="ECO:0000259" key="16">
    <source>
        <dbReference type="PROSITE" id="PS51880"/>
    </source>
</evidence>
<keyword evidence="7 14" id="KW-0547">Nucleotide-binding</keyword>
<dbReference type="NCBIfam" id="TIGR00418">
    <property type="entry name" value="thrS"/>
    <property type="match status" value="1"/>
</dbReference>
<evidence type="ECO:0000256" key="1">
    <source>
        <dbReference type="ARBA" id="ARBA00004496"/>
    </source>
</evidence>
<organism evidence="17 18">
    <name type="scientific">Microbacterium testaceum</name>
    <name type="common">Aureobacterium testaceum</name>
    <name type="synonym">Brevibacterium testaceum</name>
    <dbReference type="NCBI Taxonomy" id="2033"/>
    <lineage>
        <taxon>Bacteria</taxon>
        <taxon>Bacillati</taxon>
        <taxon>Actinomycetota</taxon>
        <taxon>Actinomycetes</taxon>
        <taxon>Micrococcales</taxon>
        <taxon>Microbacteriaceae</taxon>
        <taxon>Microbacterium</taxon>
    </lineage>
</organism>
<keyword evidence="4 14" id="KW-0820">tRNA-binding</keyword>
<dbReference type="GO" id="GO:0005524">
    <property type="term" value="F:ATP binding"/>
    <property type="evidence" value="ECO:0007669"/>
    <property type="project" value="UniProtKB-UniRule"/>
</dbReference>
<protein>
    <recommendedName>
        <fullName evidence="14">Threonine--tRNA ligase</fullName>
        <ecNumber evidence="14">6.1.1.3</ecNumber>
    </recommendedName>
    <alternativeName>
        <fullName evidence="14">Threonyl-tRNA synthetase</fullName>
        <shortName evidence="14">ThrRS</shortName>
    </alternativeName>
</protein>
<feature type="binding site" evidence="14">
    <location>
        <position position="347"/>
    </location>
    <ligand>
        <name>Zn(2+)</name>
        <dbReference type="ChEBI" id="CHEBI:29105"/>
        <note>catalytic</note>
    </ligand>
</feature>
<dbReference type="GO" id="GO:0005737">
    <property type="term" value="C:cytoplasm"/>
    <property type="evidence" value="ECO:0007669"/>
    <property type="project" value="UniProtKB-SubCell"/>
</dbReference>
<evidence type="ECO:0000256" key="6">
    <source>
        <dbReference type="ARBA" id="ARBA00022723"/>
    </source>
</evidence>
<dbReference type="InterPro" id="IPR004095">
    <property type="entry name" value="TGS"/>
</dbReference>
<dbReference type="Gene3D" id="3.40.50.800">
    <property type="entry name" value="Anticodon-binding domain"/>
    <property type="match status" value="1"/>
</dbReference>
<evidence type="ECO:0000256" key="9">
    <source>
        <dbReference type="ARBA" id="ARBA00022840"/>
    </source>
</evidence>
<evidence type="ECO:0000256" key="3">
    <source>
        <dbReference type="ARBA" id="ARBA00022490"/>
    </source>
</evidence>
<keyword evidence="9 14" id="KW-0067">ATP-binding</keyword>
<comment type="cofactor">
    <cofactor evidence="14">
        <name>Zn(2+)</name>
        <dbReference type="ChEBI" id="CHEBI:29105"/>
    </cofactor>
    <text evidence="14">Binds 1 zinc ion per subunit.</text>
</comment>
<dbReference type="InterPro" id="IPR002314">
    <property type="entry name" value="aa-tRNA-synt_IIb"/>
</dbReference>
<dbReference type="GO" id="GO:0046872">
    <property type="term" value="F:metal ion binding"/>
    <property type="evidence" value="ECO:0007669"/>
    <property type="project" value="UniProtKB-KW"/>
</dbReference>
<dbReference type="InterPro" id="IPR036621">
    <property type="entry name" value="Anticodon-bd_dom_sf"/>
</dbReference>
<dbReference type="PANTHER" id="PTHR11451:SF44">
    <property type="entry name" value="THREONINE--TRNA LIGASE, CHLOROPLASTIC_MITOCHONDRIAL 2"/>
    <property type="match status" value="1"/>
</dbReference>
<dbReference type="SUPFAM" id="SSF52954">
    <property type="entry name" value="Class II aaRS ABD-related"/>
    <property type="match status" value="1"/>
</dbReference>
<comment type="subcellular location">
    <subcellularLocation>
        <location evidence="1 14">Cytoplasm</location>
    </subcellularLocation>
</comment>
<evidence type="ECO:0000256" key="4">
    <source>
        <dbReference type="ARBA" id="ARBA00022555"/>
    </source>
</evidence>
<dbReference type="CDD" id="cd00771">
    <property type="entry name" value="ThrRS_core"/>
    <property type="match status" value="1"/>
</dbReference>
<evidence type="ECO:0000256" key="10">
    <source>
        <dbReference type="ARBA" id="ARBA00022884"/>
    </source>
</evidence>
<dbReference type="GO" id="GO:0000049">
    <property type="term" value="F:tRNA binding"/>
    <property type="evidence" value="ECO:0007669"/>
    <property type="project" value="UniProtKB-KW"/>
</dbReference>
<dbReference type="InterPro" id="IPR004154">
    <property type="entry name" value="Anticodon-bd"/>
</dbReference>
<keyword evidence="8 14" id="KW-0862">Zinc</keyword>
<evidence type="ECO:0000256" key="14">
    <source>
        <dbReference type="HAMAP-Rule" id="MF_00184"/>
    </source>
</evidence>
<reference evidence="17 18" key="1">
    <citation type="submission" date="2018-04" db="EMBL/GenBank/DDBJ databases">
        <authorList>
            <person name="Go L.Y."/>
            <person name="Mitchell J.A."/>
        </authorList>
    </citation>
    <scope>NUCLEOTIDE SEQUENCE [LARGE SCALE GENOMIC DNA]</scope>
    <source>
        <strain evidence="17 18">TPD7010</strain>
    </source>
</reference>
<dbReference type="InterPro" id="IPR047246">
    <property type="entry name" value="ThrRS_anticodon"/>
</dbReference>
<dbReference type="SUPFAM" id="SSF55186">
    <property type="entry name" value="ThrRS/AlaRS common domain"/>
    <property type="match status" value="1"/>
</dbReference>
<dbReference type="PROSITE" id="PS51880">
    <property type="entry name" value="TGS"/>
    <property type="match status" value="1"/>
</dbReference>
<keyword evidence="3 14" id="KW-0963">Cytoplasm</keyword>
<dbReference type="Gene3D" id="3.30.54.20">
    <property type="match status" value="1"/>
</dbReference>
<dbReference type="PANTHER" id="PTHR11451">
    <property type="entry name" value="THREONINE-TRNA LIGASE"/>
    <property type="match status" value="1"/>
</dbReference>
<dbReference type="Gene3D" id="3.30.980.10">
    <property type="entry name" value="Threonyl-trna Synthetase, Chain A, domain 2"/>
    <property type="match status" value="1"/>
</dbReference>
<dbReference type="InterPro" id="IPR002320">
    <property type="entry name" value="Thr-tRNA-ligase_IIa"/>
</dbReference>
<keyword evidence="11 14" id="KW-0648">Protein biosynthesis</keyword>
<keyword evidence="10 14" id="KW-0694">RNA-binding</keyword>
<dbReference type="InterPro" id="IPR045864">
    <property type="entry name" value="aa-tRNA-synth_II/BPL/LPL"/>
</dbReference>
<dbReference type="FunFam" id="3.30.930.10:FF:000019">
    <property type="entry name" value="Threonine--tRNA ligase"/>
    <property type="match status" value="1"/>
</dbReference>
<dbReference type="GO" id="GO:0006435">
    <property type="term" value="P:threonyl-tRNA aminoacylation"/>
    <property type="evidence" value="ECO:0007669"/>
    <property type="project" value="UniProtKB-UniRule"/>
</dbReference>
<evidence type="ECO:0000256" key="11">
    <source>
        <dbReference type="ARBA" id="ARBA00022917"/>
    </source>
</evidence>
<dbReference type="InterPro" id="IPR006195">
    <property type="entry name" value="aa-tRNA-synth_II"/>
</dbReference>
<dbReference type="Gene3D" id="3.30.930.10">
    <property type="entry name" value="Bira Bifunctional Protein, Domain 2"/>
    <property type="match status" value="1"/>
</dbReference>
<dbReference type="RefSeq" id="WP_116537929.1">
    <property type="nucleotide sequence ID" value="NZ_QDFT01000026.1"/>
</dbReference>
<dbReference type="GO" id="GO:0004829">
    <property type="term" value="F:threonine-tRNA ligase activity"/>
    <property type="evidence" value="ECO:0007669"/>
    <property type="project" value="UniProtKB-UniRule"/>
</dbReference>
<dbReference type="AlphaFoldDB" id="A0A2T7WEI0"/>
<dbReference type="CDD" id="cd00860">
    <property type="entry name" value="ThrRS_anticodon"/>
    <property type="match status" value="1"/>
</dbReference>
<evidence type="ECO:0000256" key="5">
    <source>
        <dbReference type="ARBA" id="ARBA00022598"/>
    </source>
</evidence>
<dbReference type="EC" id="6.1.1.3" evidence="14"/>
<dbReference type="FunFam" id="3.30.54.20:FF:000003">
    <property type="entry name" value="Threonine--tRNA ligase"/>
    <property type="match status" value="1"/>
</dbReference>
<dbReference type="Pfam" id="PF03129">
    <property type="entry name" value="HGTP_anticodon"/>
    <property type="match status" value="1"/>
</dbReference>
<evidence type="ECO:0000313" key="18">
    <source>
        <dbReference type="Proteomes" id="UP000244649"/>
    </source>
</evidence>
<comment type="caution">
    <text evidence="14">Lacks conserved residue(s) required for the propagation of feature annotation.</text>
</comment>
<dbReference type="FunFam" id="3.40.50.800:FF:000001">
    <property type="entry name" value="Threonine--tRNA ligase"/>
    <property type="match status" value="1"/>
</dbReference>
<dbReference type="InterPro" id="IPR018163">
    <property type="entry name" value="Thr/Ala-tRNA-synth_IIc_edit"/>
</dbReference>
<name>A0A2T7WEI0_MICTE</name>
<proteinExistence type="inferred from homology"/>
<keyword evidence="12 14" id="KW-0030">Aminoacyl-tRNA synthetase</keyword>
<dbReference type="Proteomes" id="UP000244649">
    <property type="component" value="Unassembled WGS sequence"/>
</dbReference>
<evidence type="ECO:0000259" key="15">
    <source>
        <dbReference type="PROSITE" id="PS50862"/>
    </source>
</evidence>
<dbReference type="PRINTS" id="PR01047">
    <property type="entry name" value="TRNASYNTHTHR"/>
</dbReference>
<comment type="subunit">
    <text evidence="14">Homodimer.</text>
</comment>
<dbReference type="InterPro" id="IPR012947">
    <property type="entry name" value="tRNA_SAD"/>
</dbReference>
<evidence type="ECO:0000256" key="8">
    <source>
        <dbReference type="ARBA" id="ARBA00022833"/>
    </source>
</evidence>
<evidence type="ECO:0000256" key="2">
    <source>
        <dbReference type="ARBA" id="ARBA00008226"/>
    </source>
</evidence>
<sequence>MTDFPADGFALFPDRSVVALRVNGELKDLATTVTADDRVEPVTIDSADGLSILRHSTAHVLAQAVQRVKPQANLGIGPPVTDGFYYDFQVDEPFTPDDLKVIKKEMERIVRENQRFVRRVVTDDEARAELSDEPFKLELIGLKGGSAEAAEGASVEVGAGELTIYDNVTRDGETAWKDLCRGPHVPGTRLIGNGWDLTRIAGAYWRGSEKNPQLQRIYGTAWPTKDELRAYQHRLEEAAKRDHRKLGKELDLFSFPDEIGPGLSVFHPKGGIIRYEIERYMRERLLASGYEVVNTPHITKGDLFMTSGHLQWYADGMYPPMVLDEVVDADGHVSREGQEYYLKPMNCPFHNLIFRSRGRSYRELPLRLSEFGSVYRYEKSGTLAGLTRVRGMTQDDTHIYVTADQVKGELTHSLDFVLQTLRDYGLNDFYLELSTKEEGNPKFIGDDALWTEATDTLREVAEASGLELVPDPGGAAFYGPKISVQARDAIGRTWQMSTIQLDFNQPERFELEYTGPDGEKHRPVMIHRALFGSVERFFAILLEHYAGAFPVWLAPVQVVAVPVAAEYGDYLQGIVADLKMRGVRAEADHSDDRMQKKIRTHTTQKVPLMLIAGEQDRSNGTVSFRFRDGTQLNGIPVEEAVARITGAIAQRTLVNTAEDLA</sequence>
<dbReference type="SMART" id="SM00863">
    <property type="entry name" value="tRNA_SAD"/>
    <property type="match status" value="1"/>
</dbReference>
<evidence type="ECO:0000256" key="13">
    <source>
        <dbReference type="ARBA" id="ARBA00049515"/>
    </source>
</evidence>
<feature type="domain" description="Aminoacyl-transfer RNA synthetases class-II family profile" evidence="15">
    <location>
        <begin position="242"/>
        <end position="550"/>
    </location>
</feature>
<dbReference type="EMBL" id="QDFT01000026">
    <property type="protein sequence ID" value="PVE69731.1"/>
    <property type="molecule type" value="Genomic_DNA"/>
</dbReference>
<feature type="binding site" evidence="14">
    <location>
        <position position="398"/>
    </location>
    <ligand>
        <name>Zn(2+)</name>
        <dbReference type="ChEBI" id="CHEBI:29105"/>
        <note>catalytic</note>
    </ligand>
</feature>
<keyword evidence="5 14" id="KW-0436">Ligase</keyword>
<comment type="similarity">
    <text evidence="2 14">Belongs to the class-II aminoacyl-tRNA synthetase family.</text>
</comment>
<comment type="catalytic activity">
    <reaction evidence="13 14">
        <text>tRNA(Thr) + L-threonine + ATP = L-threonyl-tRNA(Thr) + AMP + diphosphate + H(+)</text>
        <dbReference type="Rhea" id="RHEA:24624"/>
        <dbReference type="Rhea" id="RHEA-COMP:9670"/>
        <dbReference type="Rhea" id="RHEA-COMP:9704"/>
        <dbReference type="ChEBI" id="CHEBI:15378"/>
        <dbReference type="ChEBI" id="CHEBI:30616"/>
        <dbReference type="ChEBI" id="CHEBI:33019"/>
        <dbReference type="ChEBI" id="CHEBI:57926"/>
        <dbReference type="ChEBI" id="CHEBI:78442"/>
        <dbReference type="ChEBI" id="CHEBI:78534"/>
        <dbReference type="ChEBI" id="CHEBI:456215"/>
        <dbReference type="EC" id="6.1.1.3"/>
    </reaction>
</comment>
<dbReference type="PROSITE" id="PS50862">
    <property type="entry name" value="AA_TRNA_LIGASE_II"/>
    <property type="match status" value="1"/>
</dbReference>
<gene>
    <name evidence="14" type="primary">thrS</name>
    <name evidence="17" type="ORF">DC432_10985</name>
</gene>
<evidence type="ECO:0000256" key="12">
    <source>
        <dbReference type="ARBA" id="ARBA00023146"/>
    </source>
</evidence>
<keyword evidence="6 14" id="KW-0479">Metal-binding</keyword>
<feature type="binding site" evidence="14">
    <location>
        <position position="527"/>
    </location>
    <ligand>
        <name>Zn(2+)</name>
        <dbReference type="ChEBI" id="CHEBI:29105"/>
        <note>catalytic</note>
    </ligand>
</feature>
<comment type="caution">
    <text evidence="17">The sequence shown here is derived from an EMBL/GenBank/DDBJ whole genome shotgun (WGS) entry which is preliminary data.</text>
</comment>
<dbReference type="SUPFAM" id="SSF55681">
    <property type="entry name" value="Class II aaRS and biotin synthetases"/>
    <property type="match status" value="1"/>
</dbReference>
<dbReference type="InterPro" id="IPR033728">
    <property type="entry name" value="ThrRS_core"/>
</dbReference>
<accession>A0A2T7WEI0</accession>
<dbReference type="Pfam" id="PF00587">
    <property type="entry name" value="tRNA-synt_2b"/>
    <property type="match status" value="1"/>
</dbReference>
<dbReference type="Pfam" id="PF07973">
    <property type="entry name" value="tRNA_SAD"/>
    <property type="match status" value="1"/>
</dbReference>
<feature type="domain" description="TGS" evidence="16">
    <location>
        <begin position="1"/>
        <end position="43"/>
    </location>
</feature>
<evidence type="ECO:0000313" key="17">
    <source>
        <dbReference type="EMBL" id="PVE69731.1"/>
    </source>
</evidence>
<dbReference type="HAMAP" id="MF_00184">
    <property type="entry name" value="Thr_tRNA_synth"/>
    <property type="match status" value="1"/>
</dbReference>
<evidence type="ECO:0000256" key="7">
    <source>
        <dbReference type="ARBA" id="ARBA00022741"/>
    </source>
</evidence>